<organism evidence="1 2">
    <name type="scientific">Nitrospirillum iridis</name>
    <dbReference type="NCBI Taxonomy" id="765888"/>
    <lineage>
        <taxon>Bacteria</taxon>
        <taxon>Pseudomonadati</taxon>
        <taxon>Pseudomonadota</taxon>
        <taxon>Alphaproteobacteria</taxon>
        <taxon>Rhodospirillales</taxon>
        <taxon>Azospirillaceae</taxon>
        <taxon>Nitrospirillum</taxon>
    </lineage>
</organism>
<reference evidence="1 2" key="1">
    <citation type="submission" date="2020-08" db="EMBL/GenBank/DDBJ databases">
        <title>Genomic Encyclopedia of Type Strains, Phase IV (KMG-IV): sequencing the most valuable type-strain genomes for metagenomic binning, comparative biology and taxonomic classification.</title>
        <authorList>
            <person name="Goeker M."/>
        </authorList>
    </citation>
    <scope>NUCLEOTIDE SEQUENCE [LARGE SCALE GENOMIC DNA]</scope>
    <source>
        <strain evidence="1 2">DSM 22198</strain>
    </source>
</reference>
<dbReference type="RefSeq" id="WP_184800189.1">
    <property type="nucleotide sequence ID" value="NZ_JACIIZ010000005.1"/>
</dbReference>
<accession>A0A7X0AYV0</accession>
<sequence>MARVTDAPKVVTANRLQDGAVVWLTPAGDWSIRVQDAQVQTENAPVEAALAIARASAARQEVVDPYAVDVAVEAAGPRPLKTREWIRAAGPSIDALPASAA</sequence>
<evidence type="ECO:0000313" key="2">
    <source>
        <dbReference type="Proteomes" id="UP000539175"/>
    </source>
</evidence>
<proteinExistence type="predicted"/>
<dbReference type="EMBL" id="JACIIZ010000005">
    <property type="protein sequence ID" value="MBB6251590.1"/>
    <property type="molecule type" value="Genomic_DNA"/>
</dbReference>
<dbReference type="AlphaFoldDB" id="A0A7X0AYV0"/>
<protein>
    <recommendedName>
        <fullName evidence="3">DUF2849 domain-containing protein</fullName>
    </recommendedName>
</protein>
<comment type="caution">
    <text evidence="1">The sequence shown here is derived from an EMBL/GenBank/DDBJ whole genome shotgun (WGS) entry which is preliminary data.</text>
</comment>
<dbReference type="Pfam" id="PF11011">
    <property type="entry name" value="DUF2849"/>
    <property type="match status" value="1"/>
</dbReference>
<dbReference type="InterPro" id="IPR021270">
    <property type="entry name" value="DUF2849"/>
</dbReference>
<name>A0A7X0AYV0_9PROT</name>
<evidence type="ECO:0008006" key="3">
    <source>
        <dbReference type="Google" id="ProtNLM"/>
    </source>
</evidence>
<gene>
    <name evidence="1" type="ORF">FHS74_002141</name>
</gene>
<keyword evidence="2" id="KW-1185">Reference proteome</keyword>
<dbReference type="Proteomes" id="UP000539175">
    <property type="component" value="Unassembled WGS sequence"/>
</dbReference>
<evidence type="ECO:0000313" key="1">
    <source>
        <dbReference type="EMBL" id="MBB6251590.1"/>
    </source>
</evidence>